<evidence type="ECO:0000313" key="4">
    <source>
        <dbReference type="Proteomes" id="UP000317315"/>
    </source>
</evidence>
<dbReference type="PANTHER" id="PTHR30486">
    <property type="entry name" value="TWITCHING MOTILITY PROTEIN PILT"/>
    <property type="match status" value="1"/>
</dbReference>
<proteinExistence type="inferred from homology"/>
<feature type="domain" description="Bacterial type II secretion system protein E" evidence="2">
    <location>
        <begin position="200"/>
        <end position="214"/>
    </location>
</feature>
<dbReference type="AlphaFoldDB" id="A0A521DKU7"/>
<dbReference type="InterPro" id="IPR006321">
    <property type="entry name" value="PilT/PilU"/>
</dbReference>
<accession>A0A521DKU7</accession>
<dbReference type="PANTHER" id="PTHR30486:SF12">
    <property type="entry name" value="TYPE IV PILUS ATPASE PILU"/>
    <property type="match status" value="1"/>
</dbReference>
<dbReference type="InterPro" id="IPR027417">
    <property type="entry name" value="P-loop_NTPase"/>
</dbReference>
<gene>
    <name evidence="3" type="ORF">SAMN06269117_12220</name>
</gene>
<reference evidence="3 4" key="1">
    <citation type="submission" date="2017-05" db="EMBL/GenBank/DDBJ databases">
        <authorList>
            <person name="Varghese N."/>
            <person name="Submissions S."/>
        </authorList>
    </citation>
    <scope>NUCLEOTIDE SEQUENCE [LARGE SCALE GENOMIC DNA]</scope>
    <source>
        <strain evidence="3 4">DSM 16304</strain>
    </source>
</reference>
<dbReference type="InterPro" id="IPR050921">
    <property type="entry name" value="T4SS_GSP_E_ATPase"/>
</dbReference>
<dbReference type="SMART" id="SM00382">
    <property type="entry name" value="AAA"/>
    <property type="match status" value="1"/>
</dbReference>
<dbReference type="Pfam" id="PF00437">
    <property type="entry name" value="T2SSE"/>
    <property type="match status" value="1"/>
</dbReference>
<organism evidence="3 4">
    <name type="scientific">Balnearium lithotrophicum</name>
    <dbReference type="NCBI Taxonomy" id="223788"/>
    <lineage>
        <taxon>Bacteria</taxon>
        <taxon>Pseudomonadati</taxon>
        <taxon>Aquificota</taxon>
        <taxon>Aquificia</taxon>
        <taxon>Desulfurobacteriales</taxon>
        <taxon>Desulfurobacteriaceae</taxon>
        <taxon>Balnearium</taxon>
    </lineage>
</organism>
<dbReference type="NCBIfam" id="TIGR01420">
    <property type="entry name" value="pilT_fam"/>
    <property type="match status" value="1"/>
</dbReference>
<evidence type="ECO:0000256" key="1">
    <source>
        <dbReference type="ARBA" id="ARBA00006611"/>
    </source>
</evidence>
<dbReference type="InterPro" id="IPR003593">
    <property type="entry name" value="AAA+_ATPase"/>
</dbReference>
<dbReference type="GO" id="GO:0016887">
    <property type="term" value="F:ATP hydrolysis activity"/>
    <property type="evidence" value="ECO:0007669"/>
    <property type="project" value="InterPro"/>
</dbReference>
<keyword evidence="4" id="KW-1185">Reference proteome</keyword>
<protein>
    <submittedName>
        <fullName evidence="3">Twitching motility protein PilT</fullName>
    </submittedName>
</protein>
<dbReference type="PROSITE" id="PS00662">
    <property type="entry name" value="T2SP_E"/>
    <property type="match status" value="1"/>
</dbReference>
<dbReference type="EMBL" id="FXTM01000022">
    <property type="protein sequence ID" value="SMO72316.1"/>
    <property type="molecule type" value="Genomic_DNA"/>
</dbReference>
<sequence>MFQERAKIDLNELLKKAFKVGASDVHLRVKSPPILRISGNLVKTDLPSLEHSDILNFINQILPLEKRRQLPYIKDIDVAYSLPGVCRFRVNIFRQRGTFAIVMRLIPYNVPEIDELNLPAILKEIALYQRGLVLVTGTTGSGKSTTLAAMLNELNRKDARIVITIEDPIEYLHKDIKSHFYQREIGEDAEDFFTALRAALREDPDVILVGEMRDTETVRTALDAAETGHMVYSTLHTLDAKETVNRIISFFPLYEQQAIRFQLASVLRATISQRLLPRADGRGRVPAVEIMIVTEAIKERILNPDLTDEIPEFIAKGKEIYGSQTFDQSLYDLWKKGLITREDALKYASRPDDLKLKMEGIFTGGEEI</sequence>
<dbReference type="SUPFAM" id="SSF52540">
    <property type="entry name" value="P-loop containing nucleoside triphosphate hydrolases"/>
    <property type="match status" value="1"/>
</dbReference>
<dbReference type="RefSeq" id="WP_221928617.1">
    <property type="nucleotide sequence ID" value="NZ_FXTM01000022.1"/>
</dbReference>
<dbReference type="InterPro" id="IPR001482">
    <property type="entry name" value="T2SS/T4SS_dom"/>
</dbReference>
<comment type="similarity">
    <text evidence="1">Belongs to the GSP E family.</text>
</comment>
<evidence type="ECO:0000313" key="3">
    <source>
        <dbReference type="EMBL" id="SMO72316.1"/>
    </source>
</evidence>
<dbReference type="GO" id="GO:0005524">
    <property type="term" value="F:ATP binding"/>
    <property type="evidence" value="ECO:0007669"/>
    <property type="project" value="InterPro"/>
</dbReference>
<dbReference type="Gene3D" id="3.30.450.90">
    <property type="match status" value="1"/>
</dbReference>
<dbReference type="Gene3D" id="3.40.50.300">
    <property type="entry name" value="P-loop containing nucleotide triphosphate hydrolases"/>
    <property type="match status" value="1"/>
</dbReference>
<dbReference type="Proteomes" id="UP000317315">
    <property type="component" value="Unassembled WGS sequence"/>
</dbReference>
<name>A0A521DKU7_9BACT</name>
<dbReference type="CDD" id="cd01131">
    <property type="entry name" value="PilT"/>
    <property type="match status" value="1"/>
</dbReference>
<evidence type="ECO:0000259" key="2">
    <source>
        <dbReference type="PROSITE" id="PS00662"/>
    </source>
</evidence>